<feature type="transmembrane region" description="Helical" evidence="12">
    <location>
        <begin position="287"/>
        <end position="311"/>
    </location>
</feature>
<feature type="transmembrane region" description="Helical" evidence="12">
    <location>
        <begin position="102"/>
        <end position="125"/>
    </location>
</feature>
<dbReference type="GO" id="GO:0015252">
    <property type="term" value="F:proton channel activity"/>
    <property type="evidence" value="ECO:0007669"/>
    <property type="project" value="InterPro"/>
</dbReference>
<feature type="transmembrane region" description="Helical" evidence="12">
    <location>
        <begin position="137"/>
        <end position="155"/>
    </location>
</feature>
<reference evidence="14 15" key="2">
    <citation type="journal article" date="2021" name="J. Hered.">
        <title>Feather Gene Expression Elucidates the Developmental Basis of Plumage Iridescence in African Starlings.</title>
        <authorList>
            <person name="Rubenstein D.R."/>
            <person name="Corvelo A."/>
            <person name="MacManes M.D."/>
            <person name="Maia R."/>
            <person name="Narzisi G."/>
            <person name="Rousaki A."/>
            <person name="Vandenabeele P."/>
            <person name="Shawkey M.D."/>
            <person name="Solomon J."/>
        </authorList>
    </citation>
    <scope>NUCLEOTIDE SEQUENCE [LARGE SCALE GENOMIC DNA]</scope>
    <source>
        <strain evidence="14">SS15</strain>
    </source>
</reference>
<reference evidence="14" key="3">
    <citation type="submission" date="2022-01" db="EMBL/GenBank/DDBJ databases">
        <authorList>
            <person name="Rubenstein D.R."/>
        </authorList>
    </citation>
    <scope>NUCLEOTIDE SEQUENCE</scope>
    <source>
        <strain evidence="14">SS15</strain>
        <tissue evidence="14">Liver</tissue>
    </source>
</reference>
<keyword evidence="9 12" id="KW-0472">Membrane</keyword>
<feature type="region of interest" description="Disordered" evidence="11">
    <location>
        <begin position="756"/>
        <end position="819"/>
    </location>
</feature>
<evidence type="ECO:0000256" key="2">
    <source>
        <dbReference type="ARBA" id="ARBA00006513"/>
    </source>
</evidence>
<evidence type="ECO:0000313" key="14">
    <source>
        <dbReference type="EMBL" id="KAI1232378.1"/>
    </source>
</evidence>
<dbReference type="EMBL" id="JADDUC010000239">
    <property type="protein sequence ID" value="KAG0115148.1"/>
    <property type="molecule type" value="Genomic_DNA"/>
</dbReference>
<feature type="transmembrane region" description="Helical" evidence="12">
    <location>
        <begin position="63"/>
        <end position="82"/>
    </location>
</feature>
<keyword evidence="6" id="KW-0375">Hydrogen ion transport</keyword>
<feature type="compositionally biased region" description="Basic and acidic residues" evidence="11">
    <location>
        <begin position="430"/>
        <end position="439"/>
    </location>
</feature>
<accession>A0A835NHF4</accession>
<feature type="transmembrane region" description="Helical" evidence="12">
    <location>
        <begin position="207"/>
        <end position="228"/>
    </location>
</feature>
<evidence type="ECO:0000313" key="15">
    <source>
        <dbReference type="Proteomes" id="UP000618051"/>
    </source>
</evidence>
<feature type="compositionally biased region" description="Polar residues" evidence="11">
    <location>
        <begin position="760"/>
        <end position="772"/>
    </location>
</feature>
<feature type="compositionally biased region" description="Basic and acidic residues" evidence="11">
    <location>
        <begin position="603"/>
        <end position="638"/>
    </location>
</feature>
<evidence type="ECO:0000256" key="7">
    <source>
        <dbReference type="ARBA" id="ARBA00022989"/>
    </source>
</evidence>
<feature type="compositionally biased region" description="Basic and acidic residues" evidence="11">
    <location>
        <begin position="398"/>
        <end position="410"/>
    </location>
</feature>
<keyword evidence="15" id="KW-1185">Reference proteome</keyword>
<evidence type="ECO:0000256" key="12">
    <source>
        <dbReference type="SAM" id="Phobius"/>
    </source>
</evidence>
<name>A0A835NHF4_9PASS</name>
<protein>
    <recommendedName>
        <fullName evidence="16">Otopetrin 3</fullName>
    </recommendedName>
</protein>
<dbReference type="OrthoDB" id="6429739at2759"/>
<proteinExistence type="inferred from homology"/>
<feature type="transmembrane region" description="Helical" evidence="12">
    <location>
        <begin position="482"/>
        <end position="501"/>
    </location>
</feature>
<keyword evidence="5 12" id="KW-0812">Transmembrane</keyword>
<dbReference type="AlphaFoldDB" id="A0A835NHF4"/>
<evidence type="ECO:0000256" key="10">
    <source>
        <dbReference type="ARBA" id="ARBA00023303"/>
    </source>
</evidence>
<feature type="transmembrane region" description="Helical" evidence="12">
    <location>
        <begin position="249"/>
        <end position="275"/>
    </location>
</feature>
<feature type="transmembrane region" description="Helical" evidence="12">
    <location>
        <begin position="167"/>
        <end position="187"/>
    </location>
</feature>
<feature type="transmembrane region" description="Helical" evidence="12">
    <location>
        <begin position="513"/>
        <end position="533"/>
    </location>
</feature>
<dbReference type="InterPro" id="IPR004878">
    <property type="entry name" value="Otopetrin"/>
</dbReference>
<evidence type="ECO:0000256" key="8">
    <source>
        <dbReference type="ARBA" id="ARBA00023065"/>
    </source>
</evidence>
<organism evidence="13">
    <name type="scientific">Lamprotornis superbus</name>
    <dbReference type="NCBI Taxonomy" id="245042"/>
    <lineage>
        <taxon>Eukaryota</taxon>
        <taxon>Metazoa</taxon>
        <taxon>Chordata</taxon>
        <taxon>Craniata</taxon>
        <taxon>Vertebrata</taxon>
        <taxon>Euteleostomi</taxon>
        <taxon>Archelosauria</taxon>
        <taxon>Archosauria</taxon>
        <taxon>Dinosauria</taxon>
        <taxon>Saurischia</taxon>
        <taxon>Theropoda</taxon>
        <taxon>Coelurosauria</taxon>
        <taxon>Aves</taxon>
        <taxon>Neognathae</taxon>
        <taxon>Neoaves</taxon>
        <taxon>Telluraves</taxon>
        <taxon>Australaves</taxon>
        <taxon>Passeriformes</taxon>
        <taxon>Sturnidae</taxon>
        <taxon>Lamprotornis</taxon>
    </lineage>
</organism>
<evidence type="ECO:0000256" key="9">
    <source>
        <dbReference type="ARBA" id="ARBA00023136"/>
    </source>
</evidence>
<comment type="similarity">
    <text evidence="2">Belongs to the otopetrin family.</text>
</comment>
<evidence type="ECO:0000256" key="6">
    <source>
        <dbReference type="ARBA" id="ARBA00022781"/>
    </source>
</evidence>
<dbReference type="Proteomes" id="UP000618051">
    <property type="component" value="Unassembled WGS sequence"/>
</dbReference>
<feature type="compositionally biased region" description="Polar residues" evidence="11">
    <location>
        <begin position="417"/>
        <end position="428"/>
    </location>
</feature>
<evidence type="ECO:0008006" key="16">
    <source>
        <dbReference type="Google" id="ProtNLM"/>
    </source>
</evidence>
<evidence type="ECO:0000256" key="1">
    <source>
        <dbReference type="ARBA" id="ARBA00004651"/>
    </source>
</evidence>
<evidence type="ECO:0000256" key="11">
    <source>
        <dbReference type="SAM" id="MobiDB-lite"/>
    </source>
</evidence>
<feature type="region of interest" description="Disordered" evidence="11">
    <location>
        <begin position="398"/>
        <end position="442"/>
    </location>
</feature>
<feature type="transmembrane region" description="Helical" evidence="12">
    <location>
        <begin position="365"/>
        <end position="384"/>
    </location>
</feature>
<comment type="caution">
    <text evidence="13">The sequence shown here is derived from an EMBL/GenBank/DDBJ whole genome shotgun (WGS) entry which is preliminary data.</text>
</comment>
<evidence type="ECO:0000256" key="3">
    <source>
        <dbReference type="ARBA" id="ARBA00022448"/>
    </source>
</evidence>
<evidence type="ECO:0000256" key="5">
    <source>
        <dbReference type="ARBA" id="ARBA00022692"/>
    </source>
</evidence>
<feature type="region of interest" description="Disordered" evidence="11">
    <location>
        <begin position="591"/>
        <end position="671"/>
    </location>
</feature>
<feature type="compositionally biased region" description="Polar residues" evidence="11">
    <location>
        <begin position="807"/>
        <end position="819"/>
    </location>
</feature>
<feature type="transmembrane region" description="Helical" evidence="12">
    <location>
        <begin position="331"/>
        <end position="353"/>
    </location>
</feature>
<keyword evidence="10" id="KW-0407">Ion channel</keyword>
<dbReference type="GO" id="GO:0005886">
    <property type="term" value="C:plasma membrane"/>
    <property type="evidence" value="ECO:0007669"/>
    <property type="project" value="UniProtKB-SubCell"/>
</dbReference>
<keyword evidence="7 12" id="KW-1133">Transmembrane helix</keyword>
<keyword evidence="4" id="KW-1003">Cell membrane</keyword>
<dbReference type="PANTHER" id="PTHR21522:SF36">
    <property type="entry name" value="PROTON CHANNEL OTOP3"/>
    <property type="match status" value="1"/>
</dbReference>
<dbReference type="EMBL" id="JADDUC020000022">
    <property type="protein sequence ID" value="KAI1232378.1"/>
    <property type="molecule type" value="Genomic_DNA"/>
</dbReference>
<dbReference type="PANTHER" id="PTHR21522">
    <property type="entry name" value="PROTON CHANNEL OTOP"/>
    <property type="match status" value="1"/>
</dbReference>
<gene>
    <name evidence="14" type="ORF">IHE44_0006838</name>
    <name evidence="13" type="ORF">IHE44_006709</name>
</gene>
<evidence type="ECO:0000256" key="4">
    <source>
        <dbReference type="ARBA" id="ARBA00022475"/>
    </source>
</evidence>
<reference evidence="13" key="1">
    <citation type="submission" date="2020-10" db="EMBL/GenBank/DDBJ databases">
        <title>Feather gene expression reveals the developmental basis of iridescence in African starlings.</title>
        <authorList>
            <person name="Rubenstein D.R."/>
        </authorList>
    </citation>
    <scope>NUCLEOTIDE SEQUENCE</scope>
    <source>
        <strain evidence="13">SS15</strain>
        <tissue evidence="13">Liver</tissue>
    </source>
</reference>
<keyword evidence="8" id="KW-0406">Ion transport</keyword>
<comment type="subcellular location">
    <subcellularLocation>
        <location evidence="1">Cell membrane</location>
        <topology evidence="1">Multi-pass membrane protein</topology>
    </subcellularLocation>
</comment>
<evidence type="ECO:0000313" key="13">
    <source>
        <dbReference type="EMBL" id="KAG0115148.1"/>
    </source>
</evidence>
<feature type="transmembrane region" description="Helical" evidence="12">
    <location>
        <begin position="30"/>
        <end position="51"/>
    </location>
</feature>
<dbReference type="Pfam" id="PF03189">
    <property type="entry name" value="Otopetrin"/>
    <property type="match status" value="3"/>
</dbReference>
<sequence>MTYWHILRQARWCEATQQQRDRQAQKAGQLFSGLLAMNVVFLGSAFISSMIFNKVAITLADVWILLSILKVLCLFWIIYYLLGTSRQPHAVLYRDSHAGAIWIRGSVLLFGSCSILLNVFQIGYSTILIHCKSRVEIVFPSIGILFICTQAYFLWHHSKDCIQVQHNFTRCGLMLTIATNLLLWLLAVTNDTLHIEIESQLREKGYILLYPFNTEYCLVCCSVLYVMWKNVGRRISHHHIPHTKPKFKLQGVVFGPLLGTSAVIIGACVFMMYQIQATSLVPSRQVFVIYYSYYIVLLPLMSVGAVIGTIVHALEKRELDTLKNPTRSLDVVLLMGAALGQIGMSYFSIVALVATDPRDLLNSLALSYSVLIIFQNITQNVFVIDGLHRRRIVAETEAKHAGDARQHTELPGEEETTLSSKQEHSQTPPGKEEDTKEEQNGEVYSQRRVSVLELGQEIRKASLSYIHTYSNLSWKRRVLREISFFLVLCNIILWVMPTFGAHPIFENGMERSFYGYSTWFVIVNFGLPLGVFYRMHSVGGLLEVYESCMQSTFCQWMPFGSKWDFTNFDSDFPVSKEFTVQVDFHRTRIRLQTPRNKKASRGTHKETKQKREDGRDHENQQIHGREEAKHMGHERSRSSCEASQKSGKDQARLHPAGLPQINNSPHVGAEPHGSARICLVLADEDGVRHWQQPHQGAMLQELEDLRLIHTLTQSGDGVHCPLEDALERRLRSRRELLTVYNDGEQAVKEGLQPLVPAEPASSTDLQELQPLSQAAPTARPPAPASVGLMTTAAQSHCQLPTEPFTRAWSSQSHNSQARD</sequence>
<keyword evidence="3" id="KW-0813">Transport</keyword>